<reference evidence="10 11" key="1">
    <citation type="journal article" date="2012" name="Eukaryot. Cell">
        <title>Genome sequence of the Trichosporon asahii environmental strain CBS 8904.</title>
        <authorList>
            <person name="Yang R.Y."/>
            <person name="Li H.T."/>
            <person name="Zhu H."/>
            <person name="Zhou G.P."/>
            <person name="Wang M."/>
            <person name="Wang L."/>
        </authorList>
    </citation>
    <scope>NUCLEOTIDE SEQUENCE [LARGE SCALE GENOMIC DNA]</scope>
    <source>
        <strain evidence="10 11">CBS 8904</strain>
    </source>
</reference>
<evidence type="ECO:0000259" key="9">
    <source>
        <dbReference type="PROSITE" id="PS51382"/>
    </source>
</evidence>
<dbReference type="GO" id="GO:0005886">
    <property type="term" value="C:plasma membrane"/>
    <property type="evidence" value="ECO:0007669"/>
    <property type="project" value="TreeGrafter"/>
</dbReference>
<keyword evidence="11" id="KW-1185">Reference proteome</keyword>
<dbReference type="GO" id="GO:0006817">
    <property type="term" value="P:phosphate ion transport"/>
    <property type="evidence" value="ECO:0007669"/>
    <property type="project" value="TreeGrafter"/>
</dbReference>
<feature type="compositionally biased region" description="Acidic residues" evidence="6">
    <location>
        <begin position="43"/>
        <end position="55"/>
    </location>
</feature>
<protein>
    <submittedName>
        <fullName evidence="10">Signal transduction-related protein</fullName>
    </submittedName>
</protein>
<dbReference type="Pfam" id="PF03105">
    <property type="entry name" value="SPX"/>
    <property type="match status" value="2"/>
</dbReference>
<sequence length="1173" mass="129875">MKFGRYLEENATPEWKRAYIDYRGAKKAIKRAAASRENQAVDENNDFSSEEDDADNGPSAKPRSPNSPSALTRIISGSPRTPNTARSGKTPRTGPSPLSPRPKRSVGKSPAAGPSGTRVSETVRWAGASGQTVTARSFESLESHRLSVPDSRDRHHADTQPSPGYGATGTSPPLDDNGVQFPPPLDLGEPGIPPSPDLKSSQQTAFLEPSDLNKERLKGRVDTARGASGATSGATSGAASGATSGSASGAASGSRSPAISSIPETPAEGEERGTSSEGGPSSPDAPDTPLTQSSRKHHGHTKGSPSKFSFKSPKTHASVGVSQSSTADAPSQKKSLRNMKLPSPKIQPKQPQSMDELYATLNPDERAFFDHLDKQLDKVETFYSAREQEATRRFSQLKDQLNALAEHRRIFHEQFPGGQHEWESKVGRVTKNAHVPILAKAVQHLHGRNPFHNHTDDENAGGSGANSANGGNGANGTRRRSPAGMPGASNGNTPSNGGTAYSTAVSSVRQPEGGSNGSNGSGSEGSSGDNDLSGTTAAGSTRVLPGKPKQFDPERYQKYKKELRTAVVEYYRQLELIKNYRILNLTGFRKALKKFEKVTGIHCLDLYTDERIAPCSFSRGEPIDQLLKQTEELFSEHFEHGDFKKARQKLRGQDAHSTHYQTVFRSGTYIGLGLPAAVLAIVQSFHPDVRQQLPQWGALLCMYGGLYLPVLFGMLFELNLDAWVEARINYEFVMELNRPVLDYRSYLEIPAFLFLTLSYCFFFSFYFIHLPTVAPTTWPLAWLVFAVAFFLNPLPIFRRRARYWLLRVLFRVITPGISRVEFIAFFMADELNSLTYSIQNIMFIACCFGKHWPGNVSAVCPIGTTWPYALLATLAPLSRLIQCLKRWYDSRLWIHLINAGKYCSTIIVAWLYMNWRAGGSDKSSAAFAVWVLFACLNSIYTSSWDLVVDWSLLRPGFKGLRPDLAFGWPGFYYFAMVTNVLIRFIWIWYIPDMKRLSKFRSWLFALLEMIRRWQWNFCEYPFTCSSPSVSFRGFTGVLPGRLARSVPADSGSILNLPPPYTWLSQSYRTSTLDLFHHPRPLPHPPTSSTVTRDIPLPYRRTEQDSDVDDDFKPPKDSNMSKLRQRVLGRTSTGRGANALNVGARGHARQREYEASRPGDFPAPRDSEESLESV</sequence>
<feature type="compositionally biased region" description="Pro residues" evidence="6">
    <location>
        <begin position="181"/>
        <end position="196"/>
    </location>
</feature>
<organism evidence="10 11">
    <name type="scientific">Trichosporon asahii var. asahii (strain CBS 8904)</name>
    <name type="common">Yeast</name>
    <dbReference type="NCBI Taxonomy" id="1220162"/>
    <lineage>
        <taxon>Eukaryota</taxon>
        <taxon>Fungi</taxon>
        <taxon>Dikarya</taxon>
        <taxon>Basidiomycota</taxon>
        <taxon>Agaricomycotina</taxon>
        <taxon>Tremellomycetes</taxon>
        <taxon>Trichosporonales</taxon>
        <taxon>Trichosporonaceae</taxon>
        <taxon>Trichosporon</taxon>
    </lineage>
</organism>
<dbReference type="CDD" id="cd14475">
    <property type="entry name" value="SPX_SYG1_like"/>
    <property type="match status" value="1"/>
</dbReference>
<dbReference type="OMA" id="WVEARIN"/>
<feature type="compositionally biased region" description="Polar residues" evidence="6">
    <location>
        <begin position="320"/>
        <end position="333"/>
    </location>
</feature>
<feature type="compositionally biased region" description="Low complexity" evidence="6">
    <location>
        <begin position="224"/>
        <end position="256"/>
    </location>
</feature>
<feature type="compositionally biased region" description="Basic and acidic residues" evidence="6">
    <location>
        <begin position="139"/>
        <end position="158"/>
    </location>
</feature>
<name>K1V643_TRIAC</name>
<accession>K1V643</accession>
<evidence type="ECO:0000256" key="7">
    <source>
        <dbReference type="SAM" id="Phobius"/>
    </source>
</evidence>
<feature type="domain" description="EXS" evidence="8">
    <location>
        <begin position="859"/>
        <end position="1054"/>
    </location>
</feature>
<dbReference type="Pfam" id="PF03124">
    <property type="entry name" value="EXS"/>
    <property type="match status" value="1"/>
</dbReference>
<evidence type="ECO:0000256" key="5">
    <source>
        <dbReference type="ARBA" id="ARBA00023136"/>
    </source>
</evidence>
<dbReference type="PROSITE" id="PS51382">
    <property type="entry name" value="SPX"/>
    <property type="match status" value="1"/>
</dbReference>
<feature type="transmembrane region" description="Helical" evidence="7">
    <location>
        <begin position="970"/>
        <end position="990"/>
    </location>
</feature>
<evidence type="ECO:0000256" key="1">
    <source>
        <dbReference type="ARBA" id="ARBA00004141"/>
    </source>
</evidence>
<evidence type="ECO:0000256" key="3">
    <source>
        <dbReference type="ARBA" id="ARBA00022692"/>
    </source>
</evidence>
<dbReference type="eggNOG" id="KOG1162">
    <property type="taxonomic scope" value="Eukaryota"/>
</dbReference>
<feature type="transmembrane region" description="Helical" evidence="7">
    <location>
        <begin position="925"/>
        <end position="944"/>
    </location>
</feature>
<dbReference type="OrthoDB" id="9970435at2759"/>
<evidence type="ECO:0000259" key="8">
    <source>
        <dbReference type="PROSITE" id="PS51380"/>
    </source>
</evidence>
<dbReference type="PANTHER" id="PTHR10783">
    <property type="entry name" value="XENOTROPIC AND POLYTROPIC RETROVIRUS RECEPTOR 1-RELATED"/>
    <property type="match status" value="1"/>
</dbReference>
<comment type="caution">
    <text evidence="10">The sequence shown here is derived from an EMBL/GenBank/DDBJ whole genome shotgun (WGS) entry which is preliminary data.</text>
</comment>
<evidence type="ECO:0000256" key="6">
    <source>
        <dbReference type="SAM" id="MobiDB-lite"/>
    </source>
</evidence>
<comment type="subcellular location">
    <subcellularLocation>
        <location evidence="1">Membrane</location>
        <topology evidence="1">Multi-pass membrane protein</topology>
    </subcellularLocation>
</comment>
<feature type="compositionally biased region" description="Polar residues" evidence="6">
    <location>
        <begin position="489"/>
        <end position="509"/>
    </location>
</feature>
<feature type="compositionally biased region" description="Low complexity" evidence="6">
    <location>
        <begin position="302"/>
        <end position="312"/>
    </location>
</feature>
<keyword evidence="4 7" id="KW-1133">Transmembrane helix</keyword>
<feature type="transmembrane region" description="Helical" evidence="7">
    <location>
        <begin position="746"/>
        <end position="768"/>
    </location>
</feature>
<feature type="transmembrane region" description="Helical" evidence="7">
    <location>
        <begin position="892"/>
        <end position="913"/>
    </location>
</feature>
<feature type="compositionally biased region" description="Basic and acidic residues" evidence="6">
    <location>
        <begin position="1148"/>
        <end position="1167"/>
    </location>
</feature>
<comment type="similarity">
    <text evidence="2">Belongs to the SYG1 (TC 2.A.94) family.</text>
</comment>
<feature type="region of interest" description="Disordered" evidence="6">
    <location>
        <begin position="448"/>
        <end position="553"/>
    </location>
</feature>
<feature type="compositionally biased region" description="Basic and acidic residues" evidence="6">
    <location>
        <begin position="211"/>
        <end position="223"/>
    </location>
</feature>
<dbReference type="InParanoid" id="K1V643"/>
<feature type="transmembrane region" description="Helical" evidence="7">
    <location>
        <begin position="780"/>
        <end position="797"/>
    </location>
</feature>
<feature type="compositionally biased region" description="Polar residues" evidence="6">
    <location>
        <begin position="78"/>
        <end position="87"/>
    </location>
</feature>
<dbReference type="PANTHER" id="PTHR10783:SF103">
    <property type="entry name" value="SOLUTE CARRIER FAMILY 53 MEMBER 1"/>
    <property type="match status" value="1"/>
</dbReference>
<evidence type="ECO:0000313" key="10">
    <source>
        <dbReference type="EMBL" id="EKC99484.1"/>
    </source>
</evidence>
<dbReference type="AlphaFoldDB" id="K1V643"/>
<dbReference type="GO" id="GO:0005794">
    <property type="term" value="C:Golgi apparatus"/>
    <property type="evidence" value="ECO:0007669"/>
    <property type="project" value="TreeGrafter"/>
</dbReference>
<feature type="domain" description="SPX" evidence="9">
    <location>
        <begin position="1"/>
        <end position="609"/>
    </location>
</feature>
<evidence type="ECO:0000256" key="4">
    <source>
        <dbReference type="ARBA" id="ARBA00022989"/>
    </source>
</evidence>
<dbReference type="GO" id="GO:0000822">
    <property type="term" value="F:inositol hexakisphosphate binding"/>
    <property type="evidence" value="ECO:0007669"/>
    <property type="project" value="TreeGrafter"/>
</dbReference>
<proteinExistence type="inferred from homology"/>
<feature type="transmembrane region" description="Helical" evidence="7">
    <location>
        <begin position="696"/>
        <end position="718"/>
    </location>
</feature>
<keyword evidence="5 7" id="KW-0472">Membrane</keyword>
<dbReference type="InterPro" id="IPR004331">
    <property type="entry name" value="SPX_dom"/>
</dbReference>
<feature type="region of interest" description="Disordered" evidence="6">
    <location>
        <begin position="27"/>
        <end position="353"/>
    </location>
</feature>
<dbReference type="Proteomes" id="UP000006757">
    <property type="component" value="Unassembled WGS sequence"/>
</dbReference>
<dbReference type="STRING" id="1220162.K1V643"/>
<evidence type="ECO:0000313" key="11">
    <source>
        <dbReference type="Proteomes" id="UP000006757"/>
    </source>
</evidence>
<dbReference type="EMBL" id="AMBO01000371">
    <property type="protein sequence ID" value="EKC99484.1"/>
    <property type="molecule type" value="Genomic_DNA"/>
</dbReference>
<dbReference type="GO" id="GO:0016036">
    <property type="term" value="P:cellular response to phosphate starvation"/>
    <property type="evidence" value="ECO:0007669"/>
    <property type="project" value="TreeGrafter"/>
</dbReference>
<feature type="region of interest" description="Disordered" evidence="6">
    <location>
        <begin position="1078"/>
        <end position="1173"/>
    </location>
</feature>
<feature type="compositionally biased region" description="Low complexity" evidence="6">
    <location>
        <begin position="342"/>
        <end position="353"/>
    </location>
</feature>
<dbReference type="HOGENOM" id="CLU_006116_0_0_1"/>
<evidence type="ECO:0000256" key="2">
    <source>
        <dbReference type="ARBA" id="ARBA00009665"/>
    </source>
</evidence>
<dbReference type="InterPro" id="IPR004342">
    <property type="entry name" value="EXS_C"/>
</dbReference>
<feature type="compositionally biased region" description="Gly residues" evidence="6">
    <location>
        <begin position="514"/>
        <end position="525"/>
    </location>
</feature>
<gene>
    <name evidence="10" type="ORF">A1Q2_06216</name>
</gene>
<dbReference type="PROSITE" id="PS51380">
    <property type="entry name" value="EXS"/>
    <property type="match status" value="1"/>
</dbReference>
<keyword evidence="3 7" id="KW-0812">Transmembrane</keyword>